<dbReference type="EMBL" id="QKXQ01000136">
    <property type="protein sequence ID" value="REH98617.1"/>
    <property type="molecule type" value="Genomic_DNA"/>
</dbReference>
<dbReference type="Pfam" id="PF10782">
    <property type="entry name" value="zf-C2HCIx2C"/>
    <property type="match status" value="1"/>
</dbReference>
<dbReference type="Proteomes" id="UP000256337">
    <property type="component" value="Unassembled WGS sequence"/>
</dbReference>
<reference evidence="4 5" key="1">
    <citation type="journal article" date="2018" name="Vet. Microbiol.">
        <title>Characterisation of Staphylococcus felis isolated from cats using whole genome sequencing.</title>
        <authorList>
            <person name="Worthing K."/>
            <person name="Pang S."/>
            <person name="Trott D.J."/>
            <person name="Abraham S."/>
            <person name="Coombs G.W."/>
            <person name="Jordan D."/>
            <person name="McIntyre L."/>
            <person name="Davies M.R."/>
            <person name="Norris J."/>
        </authorList>
    </citation>
    <scope>NUCLEOTIDE SEQUENCE [LARGE SCALE GENOMIC DNA]</scope>
    <source>
        <strain evidence="3 4">F25</strain>
        <strain evidence="2 5">F9</strain>
    </source>
</reference>
<accession>A0A2K3ZDW7</accession>
<organism evidence="2 5">
    <name type="scientific">Staphylococcus felis</name>
    <dbReference type="NCBI Taxonomy" id="46127"/>
    <lineage>
        <taxon>Bacteria</taxon>
        <taxon>Bacillati</taxon>
        <taxon>Bacillota</taxon>
        <taxon>Bacilli</taxon>
        <taxon>Bacillales</taxon>
        <taxon>Staphylococcaceae</taxon>
        <taxon>Staphylococcus</taxon>
    </lineage>
</organism>
<dbReference type="EMBL" id="JAEDAQ010000001">
    <property type="protein sequence ID" value="MBH9580026.1"/>
    <property type="molecule type" value="Genomic_DNA"/>
</dbReference>
<name>A0A2K3ZDW7_9STAP</name>
<dbReference type="AlphaFoldDB" id="A0A2K3ZDW7"/>
<dbReference type="OrthoDB" id="2454446at2"/>
<dbReference type="Proteomes" id="UP000597038">
    <property type="component" value="Unassembled WGS sequence"/>
</dbReference>
<dbReference type="RefSeq" id="WP_103208968.1">
    <property type="nucleotide sequence ID" value="NZ_CAJUZQ010000014.1"/>
</dbReference>
<dbReference type="InterPro" id="IPR019718">
    <property type="entry name" value="DUF2602"/>
</dbReference>
<sequence>MSEVLTDSKRQAIQSIDKLMNQYCNQCLIKTHLRKEKSKTKAHHFCISECSIGKQIQQLGNELQ</sequence>
<evidence type="ECO:0000313" key="1">
    <source>
        <dbReference type="EMBL" id="MBH9580026.1"/>
    </source>
</evidence>
<evidence type="ECO:0000313" key="3">
    <source>
        <dbReference type="EMBL" id="REI21143.1"/>
    </source>
</evidence>
<dbReference type="KEGG" id="sfq:C7J90_08805"/>
<comment type="caution">
    <text evidence="2">The sequence shown here is derived from an EMBL/GenBank/DDBJ whole genome shotgun (WGS) entry which is preliminary data.</text>
</comment>
<reference evidence="1 6" key="2">
    <citation type="submission" date="2020-12" db="EMBL/GenBank/DDBJ databases">
        <title>Genomic analysis of Staphylococcus felis from a cat with skin infection.</title>
        <authorList>
            <person name="Aslantas O."/>
            <person name="Keskin O."/>
            <person name="Buyukaltay K."/>
            <person name="Gullu Yucetepe A."/>
        </authorList>
    </citation>
    <scope>NUCLEOTIDE SEQUENCE [LARGE SCALE GENOMIC DNA]</scope>
    <source>
        <strain evidence="1 6">HARRANVET</strain>
    </source>
</reference>
<dbReference type="GeneID" id="48058324"/>
<keyword evidence="2" id="KW-0863">Zinc-finger</keyword>
<gene>
    <name evidence="3" type="ORF">DOS76_07530</name>
    <name evidence="2" type="ORF">DOS83_03295</name>
    <name evidence="1" type="ORF">I9026_01330</name>
</gene>
<dbReference type="EMBL" id="QKYD01000114">
    <property type="protein sequence ID" value="REI21143.1"/>
    <property type="molecule type" value="Genomic_DNA"/>
</dbReference>
<evidence type="ECO:0000313" key="4">
    <source>
        <dbReference type="Proteomes" id="UP000256337"/>
    </source>
</evidence>
<protein>
    <submittedName>
        <fullName evidence="2">Zinc-finger domain-containing protein</fullName>
    </submittedName>
</protein>
<keyword evidence="2" id="KW-0479">Metal-binding</keyword>
<evidence type="ECO:0000313" key="6">
    <source>
        <dbReference type="Proteomes" id="UP000597038"/>
    </source>
</evidence>
<dbReference type="Proteomes" id="UP000256562">
    <property type="component" value="Unassembled WGS sequence"/>
</dbReference>
<evidence type="ECO:0000313" key="2">
    <source>
        <dbReference type="EMBL" id="REH98617.1"/>
    </source>
</evidence>
<keyword evidence="2" id="KW-0862">Zinc</keyword>
<keyword evidence="6" id="KW-1185">Reference proteome</keyword>
<evidence type="ECO:0000313" key="5">
    <source>
        <dbReference type="Proteomes" id="UP000256562"/>
    </source>
</evidence>
<proteinExistence type="predicted"/>
<dbReference type="GO" id="GO:0008270">
    <property type="term" value="F:zinc ion binding"/>
    <property type="evidence" value="ECO:0007669"/>
    <property type="project" value="UniProtKB-KW"/>
</dbReference>